<feature type="transmembrane region" description="Helical" evidence="15">
    <location>
        <begin position="745"/>
        <end position="770"/>
    </location>
</feature>
<feature type="signal peptide" evidence="15">
    <location>
        <begin position="1"/>
        <end position="45"/>
    </location>
</feature>
<evidence type="ECO:0000256" key="2">
    <source>
        <dbReference type="ARBA" id="ARBA00004377"/>
    </source>
</evidence>
<evidence type="ECO:0000256" key="6">
    <source>
        <dbReference type="ARBA" id="ARBA00021844"/>
    </source>
</evidence>
<dbReference type="UniPathway" id="UPA00694"/>
<evidence type="ECO:0000256" key="16">
    <source>
        <dbReference type="SAM" id="MobiDB-lite"/>
    </source>
</evidence>
<dbReference type="RefSeq" id="WP_054430914.1">
    <property type="nucleotide sequence ID" value="NZ_CADIJR010000043.1"/>
</dbReference>
<dbReference type="InterPro" id="IPR018513">
    <property type="entry name" value="Cell_synthase_bac"/>
</dbReference>
<comment type="pathway">
    <text evidence="3 15">Glycan metabolism; bacterial cellulose biosynthesis.</text>
</comment>
<dbReference type="GeneID" id="92899833"/>
<evidence type="ECO:0000256" key="12">
    <source>
        <dbReference type="ARBA" id="ARBA00022989"/>
    </source>
</evidence>
<dbReference type="PANTHER" id="PTHR39083">
    <property type="entry name" value="CYCLIC DI-GMP-BINDING PROTEIN"/>
    <property type="match status" value="1"/>
</dbReference>
<evidence type="ECO:0000256" key="10">
    <source>
        <dbReference type="ARBA" id="ARBA00022692"/>
    </source>
</evidence>
<feature type="chain" id="PRO_5027158996" description="Cyclic di-GMP-binding protein" evidence="15">
    <location>
        <begin position="46"/>
        <end position="778"/>
    </location>
</feature>
<dbReference type="PRINTS" id="PR01440">
    <property type="entry name" value="CELLSNTHASEB"/>
</dbReference>
<evidence type="ECO:0000256" key="13">
    <source>
        <dbReference type="ARBA" id="ARBA00023136"/>
    </source>
</evidence>
<proteinExistence type="inferred from homology"/>
<evidence type="ECO:0000313" key="18">
    <source>
        <dbReference type="Proteomes" id="UP000507979"/>
    </source>
</evidence>
<comment type="function">
    <text evidence="1 15">Binds the cellulose synthase activator, bis-(3'-5') cyclic diguanylic acid (c-di-GMP).</text>
</comment>
<dbReference type="AlphaFoldDB" id="A0A6J5ATJ8"/>
<reference evidence="17 18" key="1">
    <citation type="submission" date="2020-04" db="EMBL/GenBank/DDBJ databases">
        <authorList>
            <person name="De Canck E."/>
        </authorList>
    </citation>
    <scope>NUCLEOTIDE SEQUENCE [LARGE SCALE GENOMIC DNA]</scope>
    <source>
        <strain evidence="17 18">LMG 26845</strain>
    </source>
</reference>
<evidence type="ECO:0000256" key="15">
    <source>
        <dbReference type="RuleBase" id="RU365021"/>
    </source>
</evidence>
<evidence type="ECO:0000256" key="11">
    <source>
        <dbReference type="ARBA" id="ARBA00022916"/>
    </source>
</evidence>
<comment type="subunit">
    <text evidence="5 15">Tightly associated with the cellulose synthase catalytic subunit.</text>
</comment>
<accession>A0A6J5ATJ8</accession>
<evidence type="ECO:0000256" key="14">
    <source>
        <dbReference type="ARBA" id="ARBA00033444"/>
    </source>
</evidence>
<keyword evidence="7 15" id="KW-1003">Cell membrane</keyword>
<keyword evidence="15" id="KW-0732">Signal</keyword>
<evidence type="ECO:0000256" key="7">
    <source>
        <dbReference type="ARBA" id="ARBA00022475"/>
    </source>
</evidence>
<evidence type="ECO:0000256" key="3">
    <source>
        <dbReference type="ARBA" id="ARBA00005186"/>
    </source>
</evidence>
<feature type="region of interest" description="Disordered" evidence="16">
    <location>
        <begin position="1"/>
        <end position="24"/>
    </location>
</feature>
<sequence>MHKKIRSTQPPVAQAAPSRSPRRRGHALGRLSLALLAGCSLLASAAEAPGTVPAATPAPAPAPFVADQTYTFKQLGAQYPLNLRGVDGSNTLNFSVRNDRVVTGARVDLRYAYSPALLSDLSHINVLVNDEVAATIAVPRETAGSNLRQTIEIPPYLITPYNDLRLQLIGHYTLNCEDPLHSSLWANISNLSTLDLATAALPLPNELANLPLPFFDRRDMRKLVLPFVFQAEPDNTTLEAAGALSSWFGGLAGYRGSDFPASVAQLPSRGNAVVFAMGAATAGLTQATVNGPTLAVITNPNDPDGKLLLVLGRDGKDLKQAAAALALGSQTLAGQSAAITRLADVKPRQPYDAPRWLRTDRPVRFGDLIDPKRLNVSGFSPDTIRIDVRVPPDLFGWQEKKVPIDLRYRYTPQPTSLNSSLLFGVNGEFVKSMPLFALERIEGGDKLRAEVLPDESLPMRAQLDVPLDLLKSDGQLQFRYMYDYVKQGECRDIIIDNVRGMIEPESTIDLSGYPHFIEMPDLRAFAQAGFPFTRLADLSETAVVLDDRANAAAYSAYLNVLGRLGDATGYPAIGVTVTRAQQASAQAGKDLLVIAGDTANPLLKTWAPHIPGSYESGAHFGLSDLIYRVTDWFHTDPRLDRREPRVAMSYTSEGVSAIVAGFESPLAAKRSVVLLASSKPDGLDAAVAALRGGEGYDKSVQGSLSVIRGKQIDALVGDQTYTLGQLPLLKRIDWWVSSQWPGYTLLRLVVMALVWLVGIAVALAVLCALLRRLRKKEA</sequence>
<evidence type="ECO:0000256" key="9">
    <source>
        <dbReference type="ARBA" id="ARBA00022636"/>
    </source>
</evidence>
<keyword evidence="13 15" id="KW-0472">Membrane</keyword>
<dbReference type="InterPro" id="IPR003920">
    <property type="entry name" value="Cell_synth_B"/>
</dbReference>
<gene>
    <name evidence="17" type="primary">bcsB_2</name>
    <name evidence="17" type="ORF">LMG26845_03961</name>
</gene>
<feature type="compositionally biased region" description="Low complexity" evidence="16">
    <location>
        <begin position="9"/>
        <end position="19"/>
    </location>
</feature>
<keyword evidence="10 15" id="KW-0812">Transmembrane</keyword>
<name>A0A6J5ATJ8_9BURK</name>
<dbReference type="PANTHER" id="PTHR39083:SF1">
    <property type="entry name" value="CYCLIC DI-GMP-BINDING PROTEIN"/>
    <property type="match status" value="1"/>
</dbReference>
<keyword evidence="12 15" id="KW-1133">Transmembrane helix</keyword>
<dbReference type="Pfam" id="PF03170">
    <property type="entry name" value="BcsB"/>
    <property type="match status" value="1"/>
</dbReference>
<comment type="subcellular location">
    <subcellularLocation>
        <location evidence="2">Cell inner membrane</location>
        <topology evidence="2">Single-pass membrane protein</topology>
    </subcellularLocation>
</comment>
<keyword evidence="18" id="KW-1185">Reference proteome</keyword>
<evidence type="ECO:0000256" key="4">
    <source>
        <dbReference type="ARBA" id="ARBA00010714"/>
    </source>
</evidence>
<dbReference type="Gene3D" id="2.60.120.260">
    <property type="entry name" value="Galactose-binding domain-like"/>
    <property type="match status" value="2"/>
</dbReference>
<dbReference type="GO" id="GO:0005886">
    <property type="term" value="C:plasma membrane"/>
    <property type="evidence" value="ECO:0007669"/>
    <property type="project" value="UniProtKB-SubCell"/>
</dbReference>
<dbReference type="NCBIfam" id="NF008330">
    <property type="entry name" value="PRK11114.2-4"/>
    <property type="match status" value="1"/>
</dbReference>
<dbReference type="GO" id="GO:0030244">
    <property type="term" value="P:cellulose biosynthetic process"/>
    <property type="evidence" value="ECO:0007669"/>
    <property type="project" value="UniProtKB-KW"/>
</dbReference>
<keyword evidence="11 15" id="KW-0135">Cellulose biosynthesis</keyword>
<evidence type="ECO:0000256" key="8">
    <source>
        <dbReference type="ARBA" id="ARBA00022519"/>
    </source>
</evidence>
<comment type="similarity">
    <text evidence="4 15">Belongs to the AcsB/BcsB family.</text>
</comment>
<dbReference type="NCBIfam" id="NF008323">
    <property type="entry name" value="PRK11114.1-1"/>
    <property type="match status" value="1"/>
</dbReference>
<protein>
    <recommendedName>
        <fullName evidence="6 15">Cyclic di-GMP-binding protein</fullName>
    </recommendedName>
    <alternativeName>
        <fullName evidence="14 15">Cellulose synthase regulatory subunit</fullName>
    </alternativeName>
</protein>
<dbReference type="EMBL" id="CADIJR010000043">
    <property type="protein sequence ID" value="CAB3674943.1"/>
    <property type="molecule type" value="Genomic_DNA"/>
</dbReference>
<dbReference type="Proteomes" id="UP000507979">
    <property type="component" value="Unassembled WGS sequence"/>
</dbReference>
<keyword evidence="9 15" id="KW-0973">c-di-GMP</keyword>
<evidence type="ECO:0000256" key="1">
    <source>
        <dbReference type="ARBA" id="ARBA00002057"/>
    </source>
</evidence>
<evidence type="ECO:0000256" key="5">
    <source>
        <dbReference type="ARBA" id="ARBA00011437"/>
    </source>
</evidence>
<evidence type="ECO:0000313" key="17">
    <source>
        <dbReference type="EMBL" id="CAB3674943.1"/>
    </source>
</evidence>
<keyword evidence="8 15" id="KW-0997">Cell inner membrane</keyword>
<dbReference type="GO" id="GO:0006011">
    <property type="term" value="P:UDP-alpha-D-glucose metabolic process"/>
    <property type="evidence" value="ECO:0007669"/>
    <property type="project" value="InterPro"/>
</dbReference>
<organism evidence="17 18">
    <name type="scientific">Achromobacter insuavis</name>
    <dbReference type="NCBI Taxonomy" id="1287735"/>
    <lineage>
        <taxon>Bacteria</taxon>
        <taxon>Pseudomonadati</taxon>
        <taxon>Pseudomonadota</taxon>
        <taxon>Betaproteobacteria</taxon>
        <taxon>Burkholderiales</taxon>
        <taxon>Alcaligenaceae</taxon>
        <taxon>Achromobacter</taxon>
    </lineage>
</organism>